<dbReference type="Pfam" id="PF01638">
    <property type="entry name" value="HxlR"/>
    <property type="match status" value="2"/>
</dbReference>
<sequence>MKYKSWTRNVEVNARMADEPIDSGPPTPHPVAATFDLLGDRLTLTILRHAFVNHTRRFNQWIERTGAPPAVLTARLAALVDAGVFVRTPQVGASDRFDYLLTELGRATWEILVSIWGWQREWTAEGALHPYLVHDACGHRGPPVLMCRTCGHTVTPRDTDVELGDDALGRFTSSGRRRARAPVSARSDMQFDEVMAAIGDRWSATVTGLALAGMRRFGDFRTAMNMSPTTLTERLTRLCEAEILYRSGEGAGREYRLTPRGRALFPIFAFLLAWSAPAHPEAPEPGLRIRHRACGSDLVPALRCRGCDARLERTDVRFEPVSQAVLDRLA</sequence>
<reference evidence="5 6" key="1">
    <citation type="submission" date="2024-10" db="EMBL/GenBank/DDBJ databases">
        <title>The Natural Products Discovery Center: Release of the First 8490 Sequenced Strains for Exploring Actinobacteria Biosynthetic Diversity.</title>
        <authorList>
            <person name="Kalkreuter E."/>
            <person name="Kautsar S.A."/>
            <person name="Yang D."/>
            <person name="Bader C.D."/>
            <person name="Teijaro C.N."/>
            <person name="Fluegel L."/>
            <person name="Davis C.M."/>
            <person name="Simpson J.R."/>
            <person name="Lauterbach L."/>
            <person name="Steele A.D."/>
            <person name="Gui C."/>
            <person name="Meng S."/>
            <person name="Li G."/>
            <person name="Viehrig K."/>
            <person name="Ye F."/>
            <person name="Su P."/>
            <person name="Kiefer A.F."/>
            <person name="Nichols A."/>
            <person name="Cepeda A.J."/>
            <person name="Yan W."/>
            <person name="Fan B."/>
            <person name="Jiang Y."/>
            <person name="Adhikari A."/>
            <person name="Zheng C.-J."/>
            <person name="Schuster L."/>
            <person name="Cowan T.M."/>
            <person name="Smanski M.J."/>
            <person name="Chevrette M.G."/>
            <person name="De Carvalho L.P.S."/>
            <person name="Shen B."/>
        </authorList>
    </citation>
    <scope>NUCLEOTIDE SEQUENCE [LARGE SCALE GENOMIC DNA]</scope>
    <source>
        <strain evidence="5 6">NPDC003040</strain>
    </source>
</reference>
<feature type="domain" description="HTH hxlR-type" evidence="4">
    <location>
        <begin position="181"/>
        <end position="283"/>
    </location>
</feature>
<keyword evidence="2" id="KW-0238">DNA-binding</keyword>
<dbReference type="InterPro" id="IPR036388">
    <property type="entry name" value="WH-like_DNA-bd_sf"/>
</dbReference>
<evidence type="ECO:0000256" key="1">
    <source>
        <dbReference type="ARBA" id="ARBA00023015"/>
    </source>
</evidence>
<dbReference type="InterPro" id="IPR036390">
    <property type="entry name" value="WH_DNA-bd_sf"/>
</dbReference>
<dbReference type="RefSeq" id="WP_387721875.1">
    <property type="nucleotide sequence ID" value="NZ_JBIAPI010000008.1"/>
</dbReference>
<gene>
    <name evidence="5" type="ORF">ACFYV7_27450</name>
</gene>
<keyword evidence="6" id="KW-1185">Reference proteome</keyword>
<evidence type="ECO:0000256" key="2">
    <source>
        <dbReference type="ARBA" id="ARBA00023125"/>
    </source>
</evidence>
<proteinExistence type="predicted"/>
<dbReference type="Proteomes" id="UP001601948">
    <property type="component" value="Unassembled WGS sequence"/>
</dbReference>
<dbReference type="InterPro" id="IPR002577">
    <property type="entry name" value="HTH_HxlR"/>
</dbReference>
<organism evidence="5 6">
    <name type="scientific">Nocardia suismassiliense</name>
    <dbReference type="NCBI Taxonomy" id="2077092"/>
    <lineage>
        <taxon>Bacteria</taxon>
        <taxon>Bacillati</taxon>
        <taxon>Actinomycetota</taxon>
        <taxon>Actinomycetes</taxon>
        <taxon>Mycobacteriales</taxon>
        <taxon>Nocardiaceae</taxon>
        <taxon>Nocardia</taxon>
    </lineage>
</organism>
<dbReference type="PANTHER" id="PTHR33204">
    <property type="entry name" value="TRANSCRIPTIONAL REGULATOR, MARR FAMILY"/>
    <property type="match status" value="1"/>
</dbReference>
<evidence type="ECO:0000256" key="3">
    <source>
        <dbReference type="ARBA" id="ARBA00023163"/>
    </source>
</evidence>
<dbReference type="SUPFAM" id="SSF46785">
    <property type="entry name" value="Winged helix' DNA-binding domain"/>
    <property type="match status" value="2"/>
</dbReference>
<evidence type="ECO:0000313" key="5">
    <source>
        <dbReference type="EMBL" id="MFF3226559.1"/>
    </source>
</evidence>
<keyword evidence="3" id="KW-0804">Transcription</keyword>
<dbReference type="PANTHER" id="PTHR33204:SF18">
    <property type="entry name" value="TRANSCRIPTIONAL REGULATORY PROTEIN"/>
    <property type="match status" value="1"/>
</dbReference>
<protein>
    <submittedName>
        <fullName evidence="5">Winged helix-turn-helix transcriptional regulator</fullName>
    </submittedName>
</protein>
<keyword evidence="1" id="KW-0805">Transcription regulation</keyword>
<evidence type="ECO:0000313" key="6">
    <source>
        <dbReference type="Proteomes" id="UP001601948"/>
    </source>
</evidence>
<evidence type="ECO:0000259" key="4">
    <source>
        <dbReference type="PROSITE" id="PS51118"/>
    </source>
</evidence>
<feature type="domain" description="HTH hxlR-type" evidence="4">
    <location>
        <begin position="27"/>
        <end position="127"/>
    </location>
</feature>
<name>A0ABW6QZ64_9NOCA</name>
<comment type="caution">
    <text evidence="5">The sequence shown here is derived from an EMBL/GenBank/DDBJ whole genome shotgun (WGS) entry which is preliminary data.</text>
</comment>
<dbReference type="PROSITE" id="PS51118">
    <property type="entry name" value="HTH_HXLR"/>
    <property type="match status" value="2"/>
</dbReference>
<accession>A0ABW6QZ64</accession>
<dbReference type="Gene3D" id="1.10.10.10">
    <property type="entry name" value="Winged helix-like DNA-binding domain superfamily/Winged helix DNA-binding domain"/>
    <property type="match status" value="2"/>
</dbReference>
<dbReference type="EMBL" id="JBIAPI010000008">
    <property type="protein sequence ID" value="MFF3226559.1"/>
    <property type="molecule type" value="Genomic_DNA"/>
</dbReference>